<evidence type="ECO:0000256" key="4">
    <source>
        <dbReference type="SAM" id="SignalP"/>
    </source>
</evidence>
<evidence type="ECO:0000256" key="3">
    <source>
        <dbReference type="ARBA" id="ARBA00023157"/>
    </source>
</evidence>
<sequence length="168" mass="18344">MCYKVFFLSLALMFAQATAQAAKSPQECPNNEMWKDCSSECEPSCKNPTPICTTMCGEPKCQCQADLVRDDSLQCVPQSKCPEKESNPQKRQVNEQDPCTTVRCSNGPCVVQNGSAVCTDYASVNTSHETDEPNAKPCACPAGQHCVPRQVQCFRAPCPPIPECVDDN</sequence>
<gene>
    <name evidence="6" type="ORF">DdX_06094</name>
</gene>
<organism evidence="6 7">
    <name type="scientific">Ditylenchus destructor</name>
    <dbReference type="NCBI Taxonomy" id="166010"/>
    <lineage>
        <taxon>Eukaryota</taxon>
        <taxon>Metazoa</taxon>
        <taxon>Ecdysozoa</taxon>
        <taxon>Nematoda</taxon>
        <taxon>Chromadorea</taxon>
        <taxon>Rhabditida</taxon>
        <taxon>Tylenchina</taxon>
        <taxon>Tylenchomorpha</taxon>
        <taxon>Sphaerularioidea</taxon>
        <taxon>Anguinidae</taxon>
        <taxon>Anguininae</taxon>
        <taxon>Ditylenchus</taxon>
    </lineage>
</organism>
<dbReference type="GO" id="GO:0004867">
    <property type="term" value="F:serine-type endopeptidase inhibitor activity"/>
    <property type="evidence" value="ECO:0007669"/>
    <property type="project" value="UniProtKB-KW"/>
</dbReference>
<protein>
    <submittedName>
        <fullName evidence="6">Trypsin inhibitor like cysteine rich domain-containing protein</fullName>
    </submittedName>
</protein>
<evidence type="ECO:0000256" key="2">
    <source>
        <dbReference type="ARBA" id="ARBA00022900"/>
    </source>
</evidence>
<dbReference type="SUPFAM" id="SSF57567">
    <property type="entry name" value="Serine protease inhibitors"/>
    <property type="match status" value="1"/>
</dbReference>
<dbReference type="InterPro" id="IPR051368">
    <property type="entry name" value="SerProtInhib-TIL_Domain"/>
</dbReference>
<dbReference type="CDD" id="cd19941">
    <property type="entry name" value="TIL"/>
    <property type="match status" value="1"/>
</dbReference>
<dbReference type="InterPro" id="IPR002919">
    <property type="entry name" value="TIL_dom"/>
</dbReference>
<feature type="domain" description="TIL" evidence="5">
    <location>
        <begin position="28"/>
        <end position="81"/>
    </location>
</feature>
<feature type="signal peptide" evidence="4">
    <location>
        <begin position="1"/>
        <end position="21"/>
    </location>
</feature>
<dbReference type="AlphaFoldDB" id="A0AAD4R9B3"/>
<dbReference type="Gene3D" id="2.10.25.10">
    <property type="entry name" value="Laminin"/>
    <property type="match status" value="1"/>
</dbReference>
<keyword evidence="4" id="KW-0732">Signal</keyword>
<evidence type="ECO:0000313" key="7">
    <source>
        <dbReference type="Proteomes" id="UP001201812"/>
    </source>
</evidence>
<accession>A0AAD4R9B3</accession>
<keyword evidence="7" id="KW-1185">Reference proteome</keyword>
<dbReference type="Proteomes" id="UP001201812">
    <property type="component" value="Unassembled WGS sequence"/>
</dbReference>
<dbReference type="EMBL" id="JAKKPZ010000007">
    <property type="protein sequence ID" value="KAI1718978.1"/>
    <property type="molecule type" value="Genomic_DNA"/>
</dbReference>
<evidence type="ECO:0000259" key="5">
    <source>
        <dbReference type="Pfam" id="PF01826"/>
    </source>
</evidence>
<dbReference type="Pfam" id="PF01826">
    <property type="entry name" value="TIL"/>
    <property type="match status" value="1"/>
</dbReference>
<name>A0AAD4R9B3_9BILA</name>
<evidence type="ECO:0000313" key="6">
    <source>
        <dbReference type="EMBL" id="KAI1718978.1"/>
    </source>
</evidence>
<dbReference type="InterPro" id="IPR036084">
    <property type="entry name" value="Ser_inhib-like_sf"/>
</dbReference>
<proteinExistence type="predicted"/>
<comment type="caution">
    <text evidence="6">The sequence shown here is derived from an EMBL/GenBank/DDBJ whole genome shotgun (WGS) entry which is preliminary data.</text>
</comment>
<evidence type="ECO:0000256" key="1">
    <source>
        <dbReference type="ARBA" id="ARBA00022690"/>
    </source>
</evidence>
<reference evidence="6" key="1">
    <citation type="submission" date="2022-01" db="EMBL/GenBank/DDBJ databases">
        <title>Genome Sequence Resource for Two Populations of Ditylenchus destructor, the Migratory Endoparasitic Phytonematode.</title>
        <authorList>
            <person name="Zhang H."/>
            <person name="Lin R."/>
            <person name="Xie B."/>
        </authorList>
    </citation>
    <scope>NUCLEOTIDE SEQUENCE</scope>
    <source>
        <strain evidence="6">BazhouSP</strain>
    </source>
</reference>
<dbReference type="PANTHER" id="PTHR23259">
    <property type="entry name" value="RIDDLE"/>
    <property type="match status" value="1"/>
</dbReference>
<keyword evidence="2" id="KW-0722">Serine protease inhibitor</keyword>
<keyword evidence="3" id="KW-1015">Disulfide bond</keyword>
<dbReference type="PANTHER" id="PTHR23259:SF82">
    <property type="entry name" value="SERINE PROTEASE INHIBITOR 1 PROTEIN"/>
    <property type="match status" value="1"/>
</dbReference>
<feature type="chain" id="PRO_5042031088" evidence="4">
    <location>
        <begin position="22"/>
        <end position="168"/>
    </location>
</feature>
<keyword evidence="1" id="KW-0646">Protease inhibitor</keyword>